<gene>
    <name evidence="12" type="ORF">NliqN6_5980</name>
</gene>
<dbReference type="GO" id="GO:0005739">
    <property type="term" value="C:mitochondrion"/>
    <property type="evidence" value="ECO:0007669"/>
    <property type="project" value="UniProtKB-SubCell"/>
</dbReference>
<dbReference type="PANTHER" id="PTHR10632">
    <property type="entry name" value="SULFIDE:QUINONE OXIDOREDUCTASE"/>
    <property type="match status" value="1"/>
</dbReference>
<dbReference type="Pfam" id="PF07992">
    <property type="entry name" value="Pyr_redox_2"/>
    <property type="match status" value="1"/>
</dbReference>
<comment type="caution">
    <text evidence="12">The sequence shown here is derived from an EMBL/GenBank/DDBJ whole genome shotgun (WGS) entry which is preliminary data.</text>
</comment>
<keyword evidence="6" id="KW-0809">Transit peptide</keyword>
<dbReference type="FunFam" id="3.50.50.60:FF:000034">
    <property type="entry name" value="sulfide:quinone oxidoreductase, mitochondrial"/>
    <property type="match status" value="1"/>
</dbReference>
<comment type="similarity">
    <text evidence="9">Belongs to the SQRD family.</text>
</comment>
<evidence type="ECO:0000256" key="9">
    <source>
        <dbReference type="ARBA" id="ARBA00060891"/>
    </source>
</evidence>
<evidence type="ECO:0000259" key="11">
    <source>
        <dbReference type="Pfam" id="PF07992"/>
    </source>
</evidence>
<evidence type="ECO:0000256" key="6">
    <source>
        <dbReference type="ARBA" id="ARBA00022946"/>
    </source>
</evidence>
<dbReference type="EMBL" id="BLZA01000048">
    <property type="protein sequence ID" value="GHJ89578.1"/>
    <property type="molecule type" value="Genomic_DNA"/>
</dbReference>
<dbReference type="InterPro" id="IPR036188">
    <property type="entry name" value="FAD/NAD-bd_sf"/>
</dbReference>
<protein>
    <recommendedName>
        <fullName evidence="10">Sulfide:quinone oxidoreductase, mitochondrial</fullName>
    </recommendedName>
</protein>
<evidence type="ECO:0000256" key="4">
    <source>
        <dbReference type="ARBA" id="ARBA00022719"/>
    </source>
</evidence>
<dbReference type="InterPro" id="IPR023753">
    <property type="entry name" value="FAD/NAD-binding_dom"/>
</dbReference>
<evidence type="ECO:0000313" key="12">
    <source>
        <dbReference type="EMBL" id="GHJ89578.1"/>
    </source>
</evidence>
<evidence type="ECO:0000256" key="3">
    <source>
        <dbReference type="ARBA" id="ARBA00022630"/>
    </source>
</evidence>
<dbReference type="GO" id="GO:0070221">
    <property type="term" value="P:sulfide oxidation, using sulfide:quinone oxidoreductase"/>
    <property type="evidence" value="ECO:0007669"/>
    <property type="project" value="TreeGrafter"/>
</dbReference>
<accession>A0A8H3TYU8</accession>
<dbReference type="Gene3D" id="3.50.50.60">
    <property type="entry name" value="FAD/NAD(P)-binding domain"/>
    <property type="match status" value="2"/>
</dbReference>
<organism evidence="12 13">
    <name type="scientific">Naganishia liquefaciens</name>
    <dbReference type="NCBI Taxonomy" id="104408"/>
    <lineage>
        <taxon>Eukaryota</taxon>
        <taxon>Fungi</taxon>
        <taxon>Dikarya</taxon>
        <taxon>Basidiomycota</taxon>
        <taxon>Agaricomycotina</taxon>
        <taxon>Tremellomycetes</taxon>
        <taxon>Filobasidiales</taxon>
        <taxon>Filobasidiaceae</taxon>
        <taxon>Naganishia</taxon>
    </lineage>
</organism>
<dbReference type="OrthoDB" id="5376590at2759"/>
<comment type="subcellular location">
    <subcellularLocation>
        <location evidence="2">Mitochondrion</location>
    </subcellularLocation>
</comment>
<keyword evidence="8" id="KW-0496">Mitochondrion</keyword>
<dbReference type="GO" id="GO:0070224">
    <property type="term" value="F:sulfide:quinone oxidoreductase activity"/>
    <property type="evidence" value="ECO:0007669"/>
    <property type="project" value="TreeGrafter"/>
</dbReference>
<keyword evidence="7" id="KW-0560">Oxidoreductase</keyword>
<keyword evidence="4" id="KW-0874">Quinone</keyword>
<evidence type="ECO:0000256" key="7">
    <source>
        <dbReference type="ARBA" id="ARBA00023002"/>
    </source>
</evidence>
<evidence type="ECO:0000256" key="5">
    <source>
        <dbReference type="ARBA" id="ARBA00022827"/>
    </source>
</evidence>
<feature type="domain" description="FAD/NAD(P)-binding" evidence="11">
    <location>
        <begin position="24"/>
        <end position="146"/>
    </location>
</feature>
<keyword evidence="13" id="KW-1185">Reference proteome</keyword>
<evidence type="ECO:0000256" key="1">
    <source>
        <dbReference type="ARBA" id="ARBA00001974"/>
    </source>
</evidence>
<evidence type="ECO:0000256" key="10">
    <source>
        <dbReference type="ARBA" id="ARBA00070160"/>
    </source>
</evidence>
<dbReference type="InterPro" id="IPR015904">
    <property type="entry name" value="Sulphide_quinone_reductase"/>
</dbReference>
<dbReference type="GO" id="GO:0071949">
    <property type="term" value="F:FAD binding"/>
    <property type="evidence" value="ECO:0007669"/>
    <property type="project" value="TreeGrafter"/>
</dbReference>
<dbReference type="Proteomes" id="UP000620104">
    <property type="component" value="Unassembled WGS sequence"/>
</dbReference>
<dbReference type="AlphaFoldDB" id="A0A8H3TYU8"/>
<evidence type="ECO:0000256" key="8">
    <source>
        <dbReference type="ARBA" id="ARBA00023128"/>
    </source>
</evidence>
<dbReference type="SUPFAM" id="SSF51905">
    <property type="entry name" value="FAD/NAD(P)-binding domain"/>
    <property type="match status" value="2"/>
</dbReference>
<evidence type="ECO:0000256" key="2">
    <source>
        <dbReference type="ARBA" id="ARBA00004173"/>
    </source>
</evidence>
<keyword evidence="5" id="KW-0274">FAD</keyword>
<comment type="cofactor">
    <cofactor evidence="1">
        <name>FAD</name>
        <dbReference type="ChEBI" id="CHEBI:57692"/>
    </cofactor>
</comment>
<reference evidence="12" key="1">
    <citation type="submission" date="2020-07" db="EMBL/GenBank/DDBJ databases">
        <title>Draft Genome Sequence of a Deep-Sea Yeast, Naganishia (Cryptococcus) liquefaciens strain N6.</title>
        <authorList>
            <person name="Han Y.W."/>
            <person name="Kajitani R."/>
            <person name="Morimoto H."/>
            <person name="Parhat M."/>
            <person name="Tsubouchi H."/>
            <person name="Bakenova O."/>
            <person name="Ogata M."/>
            <person name="Argunhan B."/>
            <person name="Aoki R."/>
            <person name="Kajiwara S."/>
            <person name="Itoh T."/>
            <person name="Iwasaki H."/>
        </authorList>
    </citation>
    <scope>NUCLEOTIDE SEQUENCE</scope>
    <source>
        <strain evidence="12">N6</strain>
    </source>
</reference>
<dbReference type="GO" id="GO:0048038">
    <property type="term" value="F:quinone binding"/>
    <property type="evidence" value="ECO:0007669"/>
    <property type="project" value="UniProtKB-KW"/>
</dbReference>
<dbReference type="PANTHER" id="PTHR10632:SF2">
    <property type="entry name" value="SULFIDE:QUINONE OXIDOREDUCTASE, MITOCHONDRIAL"/>
    <property type="match status" value="1"/>
</dbReference>
<sequence>MLATPLITALRHASTSAVSTGRHKIVVVGAGSGGLAVANQLANSFKSEGKELAKGDIAVVDAATTHHFQPGWTIVGSGLRAKEDFARPTDSLIPEHIAHIKSNVKEFSPSANALVLESGETVGYDFLIVAAGIQINYDKVKGLKEALARPLESKVSTIYNYDTCDKTWDLIESTQSGKALFTQPFGPLKCAGAPQKVAYMAHDRFKRTGRIPGVGVEFVTGLPVMFGVPHYSKALDALRQEKGIEADFAKDLCEVRVDGSDRVAVFKDLKGEGTVEKSFDMMHVVPPMGPLEFIKRSPLADAAGWVDVSASSLQHVKFPNVFSLGDCSSLPTSKTAAAITAQTPVLVENLRKLMETGEVGKAVYDGYTSCPLFTGYGSLMLAEFKYGGVPSETFGALADQRIPRRPFYHLAKDVFPYAYFKHMVKGEWYGPKGLIPPVFPA</sequence>
<name>A0A8H3TYU8_9TREE</name>
<proteinExistence type="inferred from homology"/>
<keyword evidence="3" id="KW-0285">Flavoprotein</keyword>
<evidence type="ECO:0000313" key="13">
    <source>
        <dbReference type="Proteomes" id="UP000620104"/>
    </source>
</evidence>